<feature type="transmembrane region" description="Helical" evidence="1">
    <location>
        <begin position="31"/>
        <end position="52"/>
    </location>
</feature>
<dbReference type="EMBL" id="DS985241">
    <property type="protein sequence ID" value="EDV28389.1"/>
    <property type="molecule type" value="Genomic_DNA"/>
</dbReference>
<reference evidence="2 3" key="1">
    <citation type="journal article" date="2008" name="Nature">
        <title>The Trichoplax genome and the nature of placozoans.</title>
        <authorList>
            <person name="Srivastava M."/>
            <person name="Begovic E."/>
            <person name="Chapman J."/>
            <person name="Putnam N.H."/>
            <person name="Hellsten U."/>
            <person name="Kawashima T."/>
            <person name="Kuo A."/>
            <person name="Mitros T."/>
            <person name="Salamov A."/>
            <person name="Carpenter M.L."/>
            <person name="Signorovitch A.Y."/>
            <person name="Moreno M.A."/>
            <person name="Kamm K."/>
            <person name="Grimwood J."/>
            <person name="Schmutz J."/>
            <person name="Shapiro H."/>
            <person name="Grigoriev I.V."/>
            <person name="Buss L.W."/>
            <person name="Schierwater B."/>
            <person name="Dellaporta S.L."/>
            <person name="Rokhsar D.S."/>
        </authorList>
    </citation>
    <scope>NUCLEOTIDE SEQUENCE [LARGE SCALE GENOMIC DNA]</scope>
    <source>
        <strain evidence="2 3">Grell-BS-1999</strain>
    </source>
</reference>
<dbReference type="PhylomeDB" id="B3RI45"/>
<dbReference type="InParanoid" id="B3RI45"/>
<dbReference type="OrthoDB" id="19473at2759"/>
<dbReference type="KEGG" id="tad:TRIADDRAFT_51262"/>
<evidence type="ECO:0008006" key="4">
    <source>
        <dbReference type="Google" id="ProtNLM"/>
    </source>
</evidence>
<dbReference type="RefSeq" id="XP_002107591.1">
    <property type="nucleotide sequence ID" value="XM_002107555.1"/>
</dbReference>
<feature type="transmembrane region" description="Helical" evidence="1">
    <location>
        <begin position="312"/>
        <end position="336"/>
    </location>
</feature>
<proteinExistence type="predicted"/>
<sequence>MASSLDDFQDDLDFQSNHDDYGHSSKLSRALLYLQIYFVTIATILGTGILGLPVTLSRSGMGPFTVVFIFGFFMQVLLIYFFTILLQKAFAIKNLYGGINDKDLDNESLPLHPVPIASQDNEEENEDFVTGKVIQPLDLSERTYPDLHMMGELFLPCFARQLFDLCTVLLFVSLLISYALAGSEAYAEIIGARHVFVIPFFCWICTLLIIFAQKIIQPMVSILTLAKGGLLIGTVFVTFYVGTQVNQDSHTKWKYIGSPFLMGTVAVGQRIFKFYPAWLINMCNTKYCLRCTDIQGGDLIFNDTNGIIHCNVSLACTIELSVYFLAFGIIFAIAMMDPRGFVTILDKAASLLMNLQAGLFITFMIHRAQTGGYKNLPIPVKMNGYLYYCSYIMTFYFIFAVVYDVVITAVHALK</sequence>
<dbReference type="CTD" id="6749623"/>
<organism evidence="2 3">
    <name type="scientific">Trichoplax adhaerens</name>
    <name type="common">Trichoplax reptans</name>
    <dbReference type="NCBI Taxonomy" id="10228"/>
    <lineage>
        <taxon>Eukaryota</taxon>
        <taxon>Metazoa</taxon>
        <taxon>Placozoa</taxon>
        <taxon>Uniplacotomia</taxon>
        <taxon>Trichoplacea</taxon>
        <taxon>Trichoplacidae</taxon>
        <taxon>Trichoplax</taxon>
    </lineage>
</organism>
<keyword evidence="1" id="KW-1133">Transmembrane helix</keyword>
<feature type="transmembrane region" description="Helical" evidence="1">
    <location>
        <begin position="348"/>
        <end position="365"/>
    </location>
</feature>
<keyword evidence="3" id="KW-1185">Reference proteome</keyword>
<keyword evidence="1" id="KW-0812">Transmembrane</keyword>
<name>B3RI45_TRIAD</name>
<feature type="transmembrane region" description="Helical" evidence="1">
    <location>
        <begin position="64"/>
        <end position="86"/>
    </location>
</feature>
<dbReference type="PANTHER" id="PTHR16189:SF6">
    <property type="entry name" value="AMINO ACID TRANSPORTER TRANSMEMBRANE DOMAIN-CONTAINING PROTEIN"/>
    <property type="match status" value="1"/>
</dbReference>
<dbReference type="HOGENOM" id="CLU_664532_0_0_1"/>
<dbReference type="PANTHER" id="PTHR16189">
    <property type="entry name" value="TRANSMEMBRANE PROTEIN 104-RELATED"/>
    <property type="match status" value="1"/>
</dbReference>
<feature type="transmembrane region" description="Helical" evidence="1">
    <location>
        <begin position="219"/>
        <end position="241"/>
    </location>
</feature>
<dbReference type="Proteomes" id="UP000009022">
    <property type="component" value="Unassembled WGS sequence"/>
</dbReference>
<evidence type="ECO:0000256" key="1">
    <source>
        <dbReference type="SAM" id="Phobius"/>
    </source>
</evidence>
<protein>
    <recommendedName>
        <fullName evidence="4">Amino acid transporter transmembrane domain-containing protein</fullName>
    </recommendedName>
</protein>
<dbReference type="GeneID" id="6749623"/>
<keyword evidence="1" id="KW-0472">Membrane</keyword>
<feature type="transmembrane region" description="Helical" evidence="1">
    <location>
        <begin position="162"/>
        <end position="181"/>
    </location>
</feature>
<accession>B3RI45</accession>
<dbReference type="AlphaFoldDB" id="B3RI45"/>
<feature type="transmembrane region" description="Helical" evidence="1">
    <location>
        <begin position="385"/>
        <end position="413"/>
    </location>
</feature>
<evidence type="ECO:0000313" key="3">
    <source>
        <dbReference type="Proteomes" id="UP000009022"/>
    </source>
</evidence>
<dbReference type="eggNOG" id="ENOG502RZCA">
    <property type="taxonomic scope" value="Eukaryota"/>
</dbReference>
<evidence type="ECO:0000313" key="2">
    <source>
        <dbReference type="EMBL" id="EDV28389.1"/>
    </source>
</evidence>
<feature type="transmembrane region" description="Helical" evidence="1">
    <location>
        <begin position="193"/>
        <end position="212"/>
    </location>
</feature>
<gene>
    <name evidence="2" type="ORF">TRIADDRAFT_51262</name>
</gene>